<evidence type="ECO:0000256" key="2">
    <source>
        <dbReference type="ARBA" id="ARBA00006116"/>
    </source>
</evidence>
<feature type="compositionally biased region" description="Low complexity" evidence="8">
    <location>
        <begin position="136"/>
        <end position="148"/>
    </location>
</feature>
<dbReference type="GO" id="GO:0003677">
    <property type="term" value="F:DNA binding"/>
    <property type="evidence" value="ECO:0007669"/>
    <property type="project" value="InterPro"/>
</dbReference>
<dbReference type="InterPro" id="IPR027417">
    <property type="entry name" value="P-loop_NTPase"/>
</dbReference>
<evidence type="ECO:0000256" key="6">
    <source>
        <dbReference type="ARBA" id="ARBA00022840"/>
    </source>
</evidence>
<dbReference type="Gene3D" id="3.40.50.300">
    <property type="entry name" value="P-loop containing nucleotide triphosphate hydrolases"/>
    <property type="match status" value="1"/>
</dbReference>
<dbReference type="InterPro" id="IPR013725">
    <property type="entry name" value="DNA_replication_fac_RFC1_C"/>
</dbReference>
<dbReference type="FunFam" id="1.10.8.60:FF:000021">
    <property type="entry name" value="Replication factor C subunit 1"/>
    <property type="match status" value="1"/>
</dbReference>
<dbReference type="Proteomes" id="UP000193642">
    <property type="component" value="Unassembled WGS sequence"/>
</dbReference>
<feature type="compositionally biased region" description="Low complexity" evidence="8">
    <location>
        <begin position="731"/>
        <end position="747"/>
    </location>
</feature>
<dbReference type="Pfam" id="PF00004">
    <property type="entry name" value="AAA"/>
    <property type="match status" value="1"/>
</dbReference>
<accession>A0A1Y2CYN7</accession>
<evidence type="ECO:0000256" key="3">
    <source>
        <dbReference type="ARBA" id="ARBA00020401"/>
    </source>
</evidence>
<comment type="similarity">
    <text evidence="2">Belongs to the activator 1 large subunit family.</text>
</comment>
<evidence type="ECO:0000256" key="1">
    <source>
        <dbReference type="ARBA" id="ARBA00004123"/>
    </source>
</evidence>
<proteinExistence type="inferred from homology"/>
<dbReference type="SUPFAM" id="SSF48019">
    <property type="entry name" value="post-AAA+ oligomerization domain-like"/>
    <property type="match status" value="1"/>
</dbReference>
<dbReference type="PROSITE" id="PS50172">
    <property type="entry name" value="BRCT"/>
    <property type="match status" value="1"/>
</dbReference>
<name>A0A1Y2CYN7_9FUNG</name>
<comment type="caution">
    <text evidence="10">The sequence shown here is derived from an EMBL/GenBank/DDBJ whole genome shotgun (WGS) entry which is preliminary data.</text>
</comment>
<keyword evidence="11" id="KW-1185">Reference proteome</keyword>
<dbReference type="GO" id="GO:1902983">
    <property type="term" value="P:DNA strand elongation involved in mitotic DNA replication"/>
    <property type="evidence" value="ECO:0007669"/>
    <property type="project" value="EnsemblFungi"/>
</dbReference>
<dbReference type="PANTHER" id="PTHR23389:SF6">
    <property type="entry name" value="REPLICATION FACTOR C SUBUNIT 1"/>
    <property type="match status" value="1"/>
</dbReference>
<dbReference type="GO" id="GO:0003682">
    <property type="term" value="F:chromatin binding"/>
    <property type="evidence" value="ECO:0007669"/>
    <property type="project" value="EnsemblFungi"/>
</dbReference>
<sequence length="768" mass="82721">MKILAKKNSGPAAPGTKEIPVGEENCLANLTFVFTGELSSISRDDAQDLVKRYGGRVTGSVSGKTSYVVVGEEAGASKLTKAASLKVKQLDEDGLFDLIRNAKGKPDPSSKAPATKKSTSSASATTSAAENKAPVAAASSSFYSNKSSVDAKGKAPMTEAARPPLQPMNQSSELWTTKYKPTKYDDVMGNKSNVTKLATWLKNWNASTASEKPAAMKEDPGKSRAILISGPPGIGKTTAAHLVAKLEGFEIVEFNASDTRSKKTVADVVKEMTGSHTLAEYFSKESAGQHKAKRQVLIMDEVDGMSAGDRGGIAELINIIKKSKIPIICICNDRQSPKVKSLVNHCYDMRFMRPKTAEVEKTIKSICQKEGLDLKFNVVDTLVKSTQSDIRQILNMLSTYRLQSQELSFDQSRQLSQSSEKNMAKSPWDVTGTLLNRGSFRDSSFADKLELYFSDFSLIPLMIQENYIKMDPTLAHETGGPTKIGQDIEALNCLANAAESIAFADVVSNVQMKTQNWGLLPFHGVMSTVRPAFFTHGTVVAQNFYGGGFAFPGWLGKNSNQGKNMRLLKEVQMHMRLHVSADKNEVRQSYLPAMAPLLTHPLKESDGATTGIETVIRTMDEYYLTREDWDSILDLGMEECSAKVLTDGIPTAVKTSFTRTYNKTNHPKPFMSASLLGKASRGGGGGGPAPDLEDVVEVDDEVVAEGDEEGDADDDDVGADRLIKQKVARGAAAAAKKASGSGTTAARGGKRAAESAGSSSKGSKKQKK</sequence>
<dbReference type="Gene3D" id="3.40.50.10190">
    <property type="entry name" value="BRCT domain"/>
    <property type="match status" value="1"/>
</dbReference>
<dbReference type="InterPro" id="IPR008921">
    <property type="entry name" value="DNA_pol3_clamp-load_cplx_C"/>
</dbReference>
<feature type="domain" description="BRCT" evidence="9">
    <location>
        <begin position="22"/>
        <end position="103"/>
    </location>
</feature>
<dbReference type="GO" id="GO:0016887">
    <property type="term" value="F:ATP hydrolysis activity"/>
    <property type="evidence" value="ECO:0007669"/>
    <property type="project" value="InterPro"/>
</dbReference>
<dbReference type="SUPFAM" id="SSF52113">
    <property type="entry name" value="BRCT domain"/>
    <property type="match status" value="1"/>
</dbReference>
<dbReference type="SMART" id="SM00292">
    <property type="entry name" value="BRCT"/>
    <property type="match status" value="1"/>
</dbReference>
<dbReference type="Pfam" id="PF00533">
    <property type="entry name" value="BRCT"/>
    <property type="match status" value="1"/>
</dbReference>
<gene>
    <name evidence="10" type="ORF">BCR33DRAFT_404961</name>
</gene>
<feature type="region of interest" description="Disordered" evidence="8">
    <location>
        <begin position="665"/>
        <end position="693"/>
    </location>
</feature>
<dbReference type="GO" id="GO:0070914">
    <property type="term" value="P:UV-damage excision repair"/>
    <property type="evidence" value="ECO:0007669"/>
    <property type="project" value="EnsemblFungi"/>
</dbReference>
<dbReference type="PANTHER" id="PTHR23389">
    <property type="entry name" value="CHROMOSOME TRANSMISSION FIDELITY FACTOR 18"/>
    <property type="match status" value="1"/>
</dbReference>
<evidence type="ECO:0000256" key="8">
    <source>
        <dbReference type="SAM" id="MobiDB-lite"/>
    </source>
</evidence>
<keyword evidence="4" id="KW-0235">DNA replication</keyword>
<keyword evidence="5" id="KW-0547">Nucleotide-binding</keyword>
<dbReference type="InterPro" id="IPR003959">
    <property type="entry name" value="ATPase_AAA_core"/>
</dbReference>
<dbReference type="InterPro" id="IPR001357">
    <property type="entry name" value="BRCT_dom"/>
</dbReference>
<dbReference type="GO" id="GO:0006298">
    <property type="term" value="P:mismatch repair"/>
    <property type="evidence" value="ECO:0007669"/>
    <property type="project" value="EnsemblFungi"/>
</dbReference>
<keyword evidence="6" id="KW-0067">ATP-binding</keyword>
<evidence type="ECO:0000313" key="10">
    <source>
        <dbReference type="EMBL" id="ORY51996.1"/>
    </source>
</evidence>
<evidence type="ECO:0000259" key="9">
    <source>
        <dbReference type="PROSITE" id="PS50172"/>
    </source>
</evidence>
<keyword evidence="7" id="KW-0539">Nucleus</keyword>
<dbReference type="EMBL" id="MCGO01000004">
    <property type="protein sequence ID" value="ORY51996.1"/>
    <property type="molecule type" value="Genomic_DNA"/>
</dbReference>
<dbReference type="AlphaFoldDB" id="A0A1Y2CYN7"/>
<dbReference type="SUPFAM" id="SSF52540">
    <property type="entry name" value="P-loop containing nucleoside triphosphate hydrolases"/>
    <property type="match status" value="1"/>
</dbReference>
<dbReference type="InterPro" id="IPR003593">
    <property type="entry name" value="AAA+_ATPase"/>
</dbReference>
<feature type="region of interest" description="Disordered" evidence="8">
    <location>
        <begin position="209"/>
        <end position="230"/>
    </location>
</feature>
<organism evidence="10 11">
    <name type="scientific">Rhizoclosmatium globosum</name>
    <dbReference type="NCBI Taxonomy" id="329046"/>
    <lineage>
        <taxon>Eukaryota</taxon>
        <taxon>Fungi</taxon>
        <taxon>Fungi incertae sedis</taxon>
        <taxon>Chytridiomycota</taxon>
        <taxon>Chytridiomycota incertae sedis</taxon>
        <taxon>Chytridiomycetes</taxon>
        <taxon>Chytridiales</taxon>
        <taxon>Chytriomycetaceae</taxon>
        <taxon>Rhizoclosmatium</taxon>
    </lineage>
</organism>
<protein>
    <recommendedName>
        <fullName evidence="3">Replication factor C subunit 1</fullName>
    </recommendedName>
</protein>
<evidence type="ECO:0000256" key="7">
    <source>
        <dbReference type="ARBA" id="ARBA00023242"/>
    </source>
</evidence>
<dbReference type="GO" id="GO:0005663">
    <property type="term" value="C:DNA replication factor C complex"/>
    <property type="evidence" value="ECO:0007669"/>
    <property type="project" value="EnsemblFungi"/>
</dbReference>
<dbReference type="GO" id="GO:0005634">
    <property type="term" value="C:nucleus"/>
    <property type="evidence" value="ECO:0007669"/>
    <property type="project" value="UniProtKB-SubCell"/>
</dbReference>
<dbReference type="CDD" id="cd00009">
    <property type="entry name" value="AAA"/>
    <property type="match status" value="1"/>
</dbReference>
<dbReference type="GO" id="GO:0006272">
    <property type="term" value="P:leading strand elongation"/>
    <property type="evidence" value="ECO:0007669"/>
    <property type="project" value="EnsemblFungi"/>
</dbReference>
<dbReference type="PIRSF" id="PIRSF036578">
    <property type="entry name" value="RFC1"/>
    <property type="match status" value="1"/>
</dbReference>
<dbReference type="Gene3D" id="1.10.8.60">
    <property type="match status" value="1"/>
</dbReference>
<dbReference type="GO" id="GO:0005524">
    <property type="term" value="F:ATP binding"/>
    <property type="evidence" value="ECO:0007669"/>
    <property type="project" value="UniProtKB-KW"/>
</dbReference>
<reference evidence="10 11" key="1">
    <citation type="submission" date="2016-07" db="EMBL/GenBank/DDBJ databases">
        <title>Pervasive Adenine N6-methylation of Active Genes in Fungi.</title>
        <authorList>
            <consortium name="DOE Joint Genome Institute"/>
            <person name="Mondo S.J."/>
            <person name="Dannebaum R.O."/>
            <person name="Kuo R.C."/>
            <person name="Labutti K."/>
            <person name="Haridas S."/>
            <person name="Kuo A."/>
            <person name="Salamov A."/>
            <person name="Ahrendt S.R."/>
            <person name="Lipzen A."/>
            <person name="Sullivan W."/>
            <person name="Andreopoulos W.B."/>
            <person name="Clum A."/>
            <person name="Lindquist E."/>
            <person name="Daum C."/>
            <person name="Ramamoorthy G.K."/>
            <person name="Gryganskyi A."/>
            <person name="Culley D."/>
            <person name="Magnuson J.K."/>
            <person name="James T.Y."/>
            <person name="O'Malley M.A."/>
            <person name="Stajich J.E."/>
            <person name="Spatafora J.W."/>
            <person name="Visel A."/>
            <person name="Grigoriev I.V."/>
        </authorList>
    </citation>
    <scope>NUCLEOTIDE SEQUENCE [LARGE SCALE GENOMIC DNA]</scope>
    <source>
        <strain evidence="10 11">JEL800</strain>
    </source>
</reference>
<dbReference type="InterPro" id="IPR012178">
    <property type="entry name" value="RFC1"/>
</dbReference>
<dbReference type="Pfam" id="PF08519">
    <property type="entry name" value="RFC1"/>
    <property type="match status" value="1"/>
</dbReference>
<evidence type="ECO:0000256" key="4">
    <source>
        <dbReference type="ARBA" id="ARBA00022705"/>
    </source>
</evidence>
<evidence type="ECO:0000256" key="5">
    <source>
        <dbReference type="ARBA" id="ARBA00022741"/>
    </source>
</evidence>
<dbReference type="STRING" id="329046.A0A1Y2CYN7"/>
<dbReference type="OrthoDB" id="446168at2759"/>
<dbReference type="CDD" id="cd17752">
    <property type="entry name" value="BRCT_RFC1"/>
    <property type="match status" value="1"/>
</dbReference>
<feature type="region of interest" description="Disordered" evidence="8">
    <location>
        <begin position="99"/>
        <end position="174"/>
    </location>
</feature>
<dbReference type="Gene3D" id="1.20.272.10">
    <property type="match status" value="1"/>
</dbReference>
<dbReference type="Pfam" id="PF25361">
    <property type="entry name" value="AAA_lid_RFC1"/>
    <property type="match status" value="1"/>
</dbReference>
<feature type="compositionally biased region" description="Low complexity" evidence="8">
    <location>
        <begin position="109"/>
        <end position="129"/>
    </location>
</feature>
<feature type="region of interest" description="Disordered" evidence="8">
    <location>
        <begin position="728"/>
        <end position="768"/>
    </location>
</feature>
<comment type="subcellular location">
    <subcellularLocation>
        <location evidence="1">Nucleus</location>
    </subcellularLocation>
</comment>
<dbReference type="SMART" id="SM00382">
    <property type="entry name" value="AAA"/>
    <property type="match status" value="1"/>
</dbReference>
<evidence type="ECO:0000313" key="11">
    <source>
        <dbReference type="Proteomes" id="UP000193642"/>
    </source>
</evidence>
<dbReference type="FunFam" id="3.40.50.300:FF:000395">
    <property type="entry name" value="Replication factor C subunit 1"/>
    <property type="match status" value="1"/>
</dbReference>
<dbReference type="GO" id="GO:0003689">
    <property type="term" value="F:DNA clamp loader activity"/>
    <property type="evidence" value="ECO:0007669"/>
    <property type="project" value="EnsemblFungi"/>
</dbReference>
<dbReference type="InterPro" id="IPR036420">
    <property type="entry name" value="BRCT_dom_sf"/>
</dbReference>
<dbReference type="FunFam" id="3.40.50.10190:FF:000001">
    <property type="entry name" value="Replication factor C subunit 1"/>
    <property type="match status" value="1"/>
</dbReference>